<reference evidence="1 2" key="1">
    <citation type="journal article" date="2018" name="Sci. Rep.">
        <title>Raphidocelis subcapitata (=Pseudokirchneriella subcapitata) provides an insight into genome evolution and environmental adaptations in the Sphaeropleales.</title>
        <authorList>
            <person name="Suzuki S."/>
            <person name="Yamaguchi H."/>
            <person name="Nakajima N."/>
            <person name="Kawachi M."/>
        </authorList>
    </citation>
    <scope>NUCLEOTIDE SEQUENCE [LARGE SCALE GENOMIC DNA]</scope>
    <source>
        <strain evidence="1 2">NIES-35</strain>
    </source>
</reference>
<evidence type="ECO:0000313" key="2">
    <source>
        <dbReference type="Proteomes" id="UP000247498"/>
    </source>
</evidence>
<gene>
    <name evidence="1" type="ORF">Rsub_05450</name>
</gene>
<name>A0A2V0NYW8_9CHLO</name>
<dbReference type="AlphaFoldDB" id="A0A2V0NYW8"/>
<organism evidence="1 2">
    <name type="scientific">Raphidocelis subcapitata</name>
    <dbReference type="NCBI Taxonomy" id="307507"/>
    <lineage>
        <taxon>Eukaryota</taxon>
        <taxon>Viridiplantae</taxon>
        <taxon>Chlorophyta</taxon>
        <taxon>core chlorophytes</taxon>
        <taxon>Chlorophyceae</taxon>
        <taxon>CS clade</taxon>
        <taxon>Sphaeropleales</taxon>
        <taxon>Selenastraceae</taxon>
        <taxon>Raphidocelis</taxon>
    </lineage>
</organism>
<sequence>MELAPVTTEVLGTLIRGLAHPKTRGGSVATLLLVLPRIADGAAEAALLGGAVPVLAALLEDGAAPEDPTIQANAAAVLGAVASFSDALHATVDAEAAEPLARLMRACGAAASAASGSGDAGGAADGGAGLAGGEEGSGAGGGDALSINVLSAVAQLAREPGRMHDAALSQEGLAALLACAGPQRPPAVAEAALDALCATASAADAAGRAALRAAGAVPAAAAVVAASGEAEALVRALMLLGMLAGSSAEARAELVGAAEGRAVVRLMGLAAQQSADADCRAVARDLLGLLTREPELRAGVEAAVRRAAAGVAAAAAAGARGGSAA</sequence>
<keyword evidence="2" id="KW-1185">Reference proteome</keyword>
<dbReference type="SUPFAM" id="SSF48371">
    <property type="entry name" value="ARM repeat"/>
    <property type="match status" value="1"/>
</dbReference>
<accession>A0A2V0NYW8</accession>
<dbReference type="InterPro" id="IPR016024">
    <property type="entry name" value="ARM-type_fold"/>
</dbReference>
<dbReference type="Proteomes" id="UP000247498">
    <property type="component" value="Unassembled WGS sequence"/>
</dbReference>
<dbReference type="EMBL" id="BDRX01000035">
    <property type="protein sequence ID" value="GBF92831.1"/>
    <property type="molecule type" value="Genomic_DNA"/>
</dbReference>
<comment type="caution">
    <text evidence="1">The sequence shown here is derived from an EMBL/GenBank/DDBJ whole genome shotgun (WGS) entry which is preliminary data.</text>
</comment>
<proteinExistence type="predicted"/>
<dbReference type="OrthoDB" id="532542at2759"/>
<dbReference type="Gene3D" id="1.25.10.10">
    <property type="entry name" value="Leucine-rich Repeat Variant"/>
    <property type="match status" value="2"/>
</dbReference>
<dbReference type="InParanoid" id="A0A2V0NYW8"/>
<evidence type="ECO:0000313" key="1">
    <source>
        <dbReference type="EMBL" id="GBF92831.1"/>
    </source>
</evidence>
<protein>
    <submittedName>
        <fullName evidence="1">Uncharacterized protein</fullName>
    </submittedName>
</protein>
<dbReference type="InterPro" id="IPR011989">
    <property type="entry name" value="ARM-like"/>
</dbReference>